<sequence>MASRQSLRKIGEEAFKLIDQAEEKHRFLYHPAKPITVRYLQQQTHMSSHAHKADQFPPQGQHTGYYHVQVIPAPVADKEQDHHGSVMDCYEAARRFGGVVSTDYYPNKRIAACRNNRAY</sequence>
<keyword evidence="2" id="KW-1185">Reference proteome</keyword>
<name>A0A7N0UDD4_KALFE</name>
<dbReference type="Gramene" id="Kaladp0060s0473.1.v1.1">
    <property type="protein sequence ID" value="Kaladp0060s0473.1.v1.1.CDS.1"/>
    <property type="gene ID" value="Kaladp0060s0473.v1.1"/>
</dbReference>
<organism evidence="1 2">
    <name type="scientific">Kalanchoe fedtschenkoi</name>
    <name type="common">Lavender scallops</name>
    <name type="synonym">South American air plant</name>
    <dbReference type="NCBI Taxonomy" id="63787"/>
    <lineage>
        <taxon>Eukaryota</taxon>
        <taxon>Viridiplantae</taxon>
        <taxon>Streptophyta</taxon>
        <taxon>Embryophyta</taxon>
        <taxon>Tracheophyta</taxon>
        <taxon>Spermatophyta</taxon>
        <taxon>Magnoliopsida</taxon>
        <taxon>eudicotyledons</taxon>
        <taxon>Gunneridae</taxon>
        <taxon>Pentapetalae</taxon>
        <taxon>Saxifragales</taxon>
        <taxon>Crassulaceae</taxon>
        <taxon>Kalanchoe</taxon>
    </lineage>
</organism>
<accession>A0A7N0UDD4</accession>
<evidence type="ECO:0000313" key="1">
    <source>
        <dbReference type="EnsemblPlants" id="Kaladp0060s0473.1.v1.1.CDS.1"/>
    </source>
</evidence>
<dbReference type="Proteomes" id="UP000594263">
    <property type="component" value="Unplaced"/>
</dbReference>
<protein>
    <submittedName>
        <fullName evidence="1">Uncharacterized protein</fullName>
    </submittedName>
</protein>
<reference evidence="1" key="1">
    <citation type="submission" date="2021-01" db="UniProtKB">
        <authorList>
            <consortium name="EnsemblPlants"/>
        </authorList>
    </citation>
    <scope>IDENTIFICATION</scope>
</reference>
<dbReference type="AlphaFoldDB" id="A0A7N0UDD4"/>
<dbReference type="EnsemblPlants" id="Kaladp0060s0473.1.v1.1">
    <property type="protein sequence ID" value="Kaladp0060s0473.1.v1.1.CDS.1"/>
    <property type="gene ID" value="Kaladp0060s0473.v1.1"/>
</dbReference>
<evidence type="ECO:0000313" key="2">
    <source>
        <dbReference type="Proteomes" id="UP000594263"/>
    </source>
</evidence>
<proteinExistence type="predicted"/>